<dbReference type="InterPro" id="IPR050317">
    <property type="entry name" value="Plant_Fungal_Acyltransferase"/>
</dbReference>
<sequence length="509" mass="56894">MVMLLHTDSLHVELLAPERLRHSSPVSPNTDPLHIELLASETVKPSFPPPNPKIESLHVELLASEMIKPSSPPPYPIPLLRSCKLDHVIANIYVKTVHFFSQLHGDFCDNSILKRSLAATLSIFYPFAGTITPAYDIVCNGNGSLFVDAKSNVYLSDLHDLIPHPRLLPLVPALDLSLDVTLRPLFMVQVTRFKCGGVALGLAVEHHVADGVSALMFLKTWSKIARGERISVAPSFDKAWLHSPSSPPTKPRFQHDEYLLLPEPPSKQEQLKHCADFHVPEEEQTVTGRFELPWDLLHKLRLEAGADLTVYEMLAAHVWKCCCEARCLTDAEQSMLIMVVDGRARLGGDHHNFIGNAIFNCCPRLRVADIRRMSLAELGRFIAAALRSVNDELCRSAIDFLEDCSEDQLRRFVKGKHTFRSPNIGFISWAGLPFFEVDLGCSGACSVIPVDMPWEGHAYLIPSQKTYYPPSPVITNDKKRGLCLCIALQRRHISSFARLVTRETELQAV</sequence>
<reference evidence="4" key="1">
    <citation type="submission" date="2021-08" db="EMBL/GenBank/DDBJ databases">
        <title>WGS assembly of Ceratopteris richardii.</title>
        <authorList>
            <person name="Marchant D.B."/>
            <person name="Chen G."/>
            <person name="Jenkins J."/>
            <person name="Shu S."/>
            <person name="Leebens-Mack J."/>
            <person name="Grimwood J."/>
            <person name="Schmutz J."/>
            <person name="Soltis P."/>
            <person name="Soltis D."/>
            <person name="Chen Z.-H."/>
        </authorList>
    </citation>
    <scope>NUCLEOTIDE SEQUENCE</scope>
    <source>
        <strain evidence="4">Whitten #5841</strain>
        <tissue evidence="4">Leaf</tissue>
    </source>
</reference>
<dbReference type="Proteomes" id="UP000825935">
    <property type="component" value="Chromosome 5"/>
</dbReference>
<dbReference type="InterPro" id="IPR023213">
    <property type="entry name" value="CAT-like_dom_sf"/>
</dbReference>
<keyword evidence="2" id="KW-0808">Transferase</keyword>
<evidence type="ECO:0000256" key="1">
    <source>
        <dbReference type="ARBA" id="ARBA00009861"/>
    </source>
</evidence>
<keyword evidence="3" id="KW-0012">Acyltransferase</keyword>
<dbReference type="Pfam" id="PF02458">
    <property type="entry name" value="Transferase"/>
    <property type="match status" value="1"/>
</dbReference>
<comment type="caution">
    <text evidence="4">The sequence shown here is derived from an EMBL/GenBank/DDBJ whole genome shotgun (WGS) entry which is preliminary data.</text>
</comment>
<organism evidence="4 5">
    <name type="scientific">Ceratopteris richardii</name>
    <name type="common">Triangle waterfern</name>
    <dbReference type="NCBI Taxonomy" id="49495"/>
    <lineage>
        <taxon>Eukaryota</taxon>
        <taxon>Viridiplantae</taxon>
        <taxon>Streptophyta</taxon>
        <taxon>Embryophyta</taxon>
        <taxon>Tracheophyta</taxon>
        <taxon>Polypodiopsida</taxon>
        <taxon>Polypodiidae</taxon>
        <taxon>Polypodiales</taxon>
        <taxon>Pteridineae</taxon>
        <taxon>Pteridaceae</taxon>
        <taxon>Parkerioideae</taxon>
        <taxon>Ceratopteris</taxon>
    </lineage>
</organism>
<name>A0A8T2UUK4_CERRI</name>
<accession>A0A8T2UUK4</accession>
<keyword evidence="5" id="KW-1185">Reference proteome</keyword>
<comment type="similarity">
    <text evidence="1">Belongs to the plant acyltransferase family.</text>
</comment>
<dbReference type="GO" id="GO:0016747">
    <property type="term" value="F:acyltransferase activity, transferring groups other than amino-acyl groups"/>
    <property type="evidence" value="ECO:0007669"/>
    <property type="project" value="TreeGrafter"/>
</dbReference>
<evidence type="ECO:0000256" key="2">
    <source>
        <dbReference type="ARBA" id="ARBA00022679"/>
    </source>
</evidence>
<dbReference type="OrthoDB" id="671439at2759"/>
<dbReference type="AlphaFoldDB" id="A0A8T2UUK4"/>
<dbReference type="Gene3D" id="3.30.559.10">
    <property type="entry name" value="Chloramphenicol acetyltransferase-like domain"/>
    <property type="match status" value="2"/>
</dbReference>
<evidence type="ECO:0000313" key="5">
    <source>
        <dbReference type="Proteomes" id="UP000825935"/>
    </source>
</evidence>
<dbReference type="PANTHER" id="PTHR31642:SF11">
    <property type="entry name" value="SHIKIMATE O-HYDROXYCINNAMOYLTRANSFERASE"/>
    <property type="match status" value="1"/>
</dbReference>
<proteinExistence type="inferred from homology"/>
<dbReference type="PANTHER" id="PTHR31642">
    <property type="entry name" value="TRICHOTHECENE 3-O-ACETYLTRANSFERASE"/>
    <property type="match status" value="1"/>
</dbReference>
<evidence type="ECO:0000256" key="3">
    <source>
        <dbReference type="ARBA" id="ARBA00023315"/>
    </source>
</evidence>
<evidence type="ECO:0000313" key="4">
    <source>
        <dbReference type="EMBL" id="KAH7437094.1"/>
    </source>
</evidence>
<protein>
    <submittedName>
        <fullName evidence="4">Uncharacterized protein</fullName>
    </submittedName>
</protein>
<dbReference type="EMBL" id="CM035410">
    <property type="protein sequence ID" value="KAH7437094.1"/>
    <property type="molecule type" value="Genomic_DNA"/>
</dbReference>
<gene>
    <name evidence="4" type="ORF">KP509_05G055700</name>
</gene>